<gene>
    <name evidence="3" type="ORF">BA177_15615</name>
</gene>
<evidence type="ECO:0000313" key="4">
    <source>
        <dbReference type="Proteomes" id="UP000092695"/>
    </source>
</evidence>
<dbReference type="CDD" id="cd07302">
    <property type="entry name" value="CHD"/>
    <property type="match status" value="1"/>
</dbReference>
<organism evidence="3 4">
    <name type="scientific">Woeseia oceani</name>
    <dbReference type="NCBI Taxonomy" id="1548547"/>
    <lineage>
        <taxon>Bacteria</taxon>
        <taxon>Pseudomonadati</taxon>
        <taxon>Pseudomonadota</taxon>
        <taxon>Gammaproteobacteria</taxon>
        <taxon>Woeseiales</taxon>
        <taxon>Woeseiaceae</taxon>
        <taxon>Woeseia</taxon>
    </lineage>
</organism>
<keyword evidence="1" id="KW-0472">Membrane</keyword>
<dbReference type="OrthoDB" id="9806704at2"/>
<protein>
    <recommendedName>
        <fullName evidence="2">Guanylate cyclase domain-containing protein</fullName>
    </recommendedName>
</protein>
<dbReference type="InterPro" id="IPR007890">
    <property type="entry name" value="CHASE2"/>
</dbReference>
<dbReference type="GO" id="GO:0004016">
    <property type="term" value="F:adenylate cyclase activity"/>
    <property type="evidence" value="ECO:0007669"/>
    <property type="project" value="UniProtKB-ARBA"/>
</dbReference>
<keyword evidence="1" id="KW-1133">Transmembrane helix</keyword>
<evidence type="ECO:0000256" key="1">
    <source>
        <dbReference type="SAM" id="Phobius"/>
    </source>
</evidence>
<dbReference type="SMART" id="SM01080">
    <property type="entry name" value="CHASE2"/>
    <property type="match status" value="1"/>
</dbReference>
<keyword evidence="4" id="KW-1185">Reference proteome</keyword>
<dbReference type="STRING" id="1548547.BA177_15615"/>
<dbReference type="PANTHER" id="PTHR43081">
    <property type="entry name" value="ADENYLATE CYCLASE, TERMINAL-DIFFERENTIATION SPECIFIC-RELATED"/>
    <property type="match status" value="1"/>
</dbReference>
<feature type="transmembrane region" description="Helical" evidence="1">
    <location>
        <begin position="435"/>
        <end position="453"/>
    </location>
</feature>
<dbReference type="KEGG" id="woc:BA177_15615"/>
<dbReference type="Gene3D" id="3.30.70.1230">
    <property type="entry name" value="Nucleotide cyclase"/>
    <property type="match status" value="1"/>
</dbReference>
<dbReference type="PROSITE" id="PS50125">
    <property type="entry name" value="GUANYLATE_CYCLASE_2"/>
    <property type="match status" value="1"/>
</dbReference>
<accession>A0A193LLP7</accession>
<evidence type="ECO:0000259" key="2">
    <source>
        <dbReference type="PROSITE" id="PS50125"/>
    </source>
</evidence>
<dbReference type="SUPFAM" id="SSF55073">
    <property type="entry name" value="Nucleotide cyclase"/>
    <property type="match status" value="1"/>
</dbReference>
<dbReference type="Pfam" id="PF00211">
    <property type="entry name" value="Guanylate_cyc"/>
    <property type="match status" value="1"/>
</dbReference>
<dbReference type="AlphaFoldDB" id="A0A193LLP7"/>
<feature type="transmembrane region" description="Helical" evidence="1">
    <location>
        <begin position="12"/>
        <end position="31"/>
    </location>
</feature>
<sequence>MTPASRRRLARHLIRLSISGALLLLFAMHIGGRPRVEFIDRVEHYLYDARLRASMPGTVDPRIVIVEIDEASQLELGQWPWPRDTLATLVDRLFDDYGVQVLGLDVLFAEEEERPLERLLHELAAGEFGDDPHAAAILMRLQNNLDSNRRFAESLIARDVVTGFVFKDTLRSGEPQATGRLPEPVLSKEQVAGIDVPFVRAAGYVGTLPALQQNAAAGGFFDAPLVDADGVFRRAPLVQQYEGDLYPSLALAVALLALDSPPLSFVFDTERDDYSGLNLEALSIGGQHVAVNEQAAVFIPYRGRQGSFPFVRAMDVLSGAVPAEVLSGRIVLLGATAAGLLDVRSTPVAQRYYGVEAHANLISGLLDGTIRRQPSWSGGLEFVLLLLIAALSALLLPRLSPLAALAFVALLLVSTTAVNFWLWTALDLVVPLASMLLYILFAGLLQISYGFFIESRNRRHLSRLFGQYIPPRLVTELAASGEDASMQGESRDMSVLFSDVRGFASLSENVEARELTRLMNEILTPITAVVHEHRGTIDKYMGDAVMAFWGAPLADEDHAHNAVTAGLQMIAAVAALHGPFRQRGWPAIAVGVGVASGEMNVGNMGSEFRIAYTVMGDTVNLGSRLEGLTRQYGVDMLVSADTARLAPQYAYRELDRVRVKGRQEAVDIMQPLGLKATLPAQCLAAAETFSTMLAAYRAGDWDRAETLLDSMASEQQETVQEVYRARIRRYRNEPPPADWDGVFEHDRK</sequence>
<feature type="transmembrane region" description="Helical" evidence="1">
    <location>
        <begin position="376"/>
        <end position="396"/>
    </location>
</feature>
<dbReference type="PANTHER" id="PTHR43081:SF1">
    <property type="entry name" value="ADENYLATE CYCLASE, TERMINAL-DIFFERENTIATION SPECIFIC"/>
    <property type="match status" value="1"/>
</dbReference>
<reference evidence="3 4" key="1">
    <citation type="submission" date="2016-06" db="EMBL/GenBank/DDBJ databases">
        <title>Complete genome sequence of a deep-branching marine Gamma Proteobacterium Woeseia oceani type strain XK5.</title>
        <authorList>
            <person name="Mu D."/>
            <person name="Du Z."/>
        </authorList>
    </citation>
    <scope>NUCLEOTIDE SEQUENCE [LARGE SCALE GENOMIC DNA]</scope>
    <source>
        <strain evidence="3 4">XK5</strain>
    </source>
</reference>
<dbReference type="RefSeq" id="WP_068619510.1">
    <property type="nucleotide sequence ID" value="NZ_CP016268.1"/>
</dbReference>
<dbReference type="GO" id="GO:0006171">
    <property type="term" value="P:cAMP biosynthetic process"/>
    <property type="evidence" value="ECO:0007669"/>
    <property type="project" value="TreeGrafter"/>
</dbReference>
<dbReference type="SMART" id="SM00044">
    <property type="entry name" value="CYCc"/>
    <property type="match status" value="1"/>
</dbReference>
<dbReference type="InterPro" id="IPR029787">
    <property type="entry name" value="Nucleotide_cyclase"/>
</dbReference>
<feature type="domain" description="Guanylate cyclase" evidence="2">
    <location>
        <begin position="494"/>
        <end position="626"/>
    </location>
</feature>
<dbReference type="InterPro" id="IPR001054">
    <property type="entry name" value="A/G_cyclase"/>
</dbReference>
<evidence type="ECO:0000313" key="3">
    <source>
        <dbReference type="EMBL" id="ANO53309.1"/>
    </source>
</evidence>
<dbReference type="GO" id="GO:0035556">
    <property type="term" value="P:intracellular signal transduction"/>
    <property type="evidence" value="ECO:0007669"/>
    <property type="project" value="InterPro"/>
</dbReference>
<proteinExistence type="predicted"/>
<name>A0A193LLP7_9GAMM</name>
<feature type="transmembrane region" description="Helical" evidence="1">
    <location>
        <begin position="403"/>
        <end position="423"/>
    </location>
</feature>
<keyword evidence="1" id="KW-0812">Transmembrane</keyword>
<dbReference type="InterPro" id="IPR050697">
    <property type="entry name" value="Adenylyl/Guanylyl_Cyclase_3/4"/>
</dbReference>
<dbReference type="Proteomes" id="UP000092695">
    <property type="component" value="Chromosome"/>
</dbReference>
<dbReference type="Pfam" id="PF05226">
    <property type="entry name" value="CHASE2"/>
    <property type="match status" value="1"/>
</dbReference>
<dbReference type="EMBL" id="CP016268">
    <property type="protein sequence ID" value="ANO53309.1"/>
    <property type="molecule type" value="Genomic_DNA"/>
</dbReference>